<dbReference type="InterPro" id="IPR033615">
    <property type="entry name" value="EOLA1/EOLA2"/>
</dbReference>
<evidence type="ECO:0000313" key="2">
    <source>
        <dbReference type="Proteomes" id="UP000265180"/>
    </source>
</evidence>
<dbReference type="PANTHER" id="PTHR31666:SF0">
    <property type="entry name" value="PROTEIN EOLA1-RELATED"/>
    <property type="match status" value="1"/>
</dbReference>
<dbReference type="InterPro" id="IPR015947">
    <property type="entry name" value="PUA-like_sf"/>
</dbReference>
<proteinExistence type="predicted"/>
<accession>A0A3P9MQV7</accession>
<name>A0A3P9MQV7_ORYLA</name>
<dbReference type="PANTHER" id="PTHR31666">
    <property type="entry name" value="PROTEIN CXORF40A-RELATED"/>
    <property type="match status" value="1"/>
</dbReference>
<reference evidence="1" key="4">
    <citation type="submission" date="2025-09" db="UniProtKB">
        <authorList>
            <consortium name="Ensembl"/>
        </authorList>
    </citation>
    <scope>IDENTIFICATION</scope>
    <source>
        <strain evidence="1">HNI</strain>
    </source>
</reference>
<organism evidence="1 2">
    <name type="scientific">Oryzias latipes</name>
    <name type="common">Japanese rice fish</name>
    <name type="synonym">Japanese killifish</name>
    <dbReference type="NCBI Taxonomy" id="8090"/>
    <lineage>
        <taxon>Eukaryota</taxon>
        <taxon>Metazoa</taxon>
        <taxon>Chordata</taxon>
        <taxon>Craniata</taxon>
        <taxon>Vertebrata</taxon>
        <taxon>Euteleostomi</taxon>
        <taxon>Actinopterygii</taxon>
        <taxon>Neopterygii</taxon>
        <taxon>Teleostei</taxon>
        <taxon>Neoteleostei</taxon>
        <taxon>Acanthomorphata</taxon>
        <taxon>Ovalentaria</taxon>
        <taxon>Atherinomorphae</taxon>
        <taxon>Beloniformes</taxon>
        <taxon>Adrianichthyidae</taxon>
        <taxon>Oryziinae</taxon>
        <taxon>Oryzias</taxon>
    </lineage>
</organism>
<dbReference type="Ensembl" id="ENSORLT00020030723.1">
    <property type="protein sequence ID" value="ENSORLP00020035371.1"/>
    <property type="gene ID" value="ENSORLG00020000665.1"/>
</dbReference>
<evidence type="ECO:0000313" key="1">
    <source>
        <dbReference type="Ensembl" id="ENSORLP00020035371.1"/>
    </source>
</evidence>
<dbReference type="SUPFAM" id="SSF88697">
    <property type="entry name" value="PUA domain-like"/>
    <property type="match status" value="1"/>
</dbReference>
<protein>
    <submittedName>
        <fullName evidence="1">Chromosome X open reading frame 40A</fullName>
    </submittedName>
</protein>
<reference evidence="1" key="3">
    <citation type="submission" date="2025-08" db="UniProtKB">
        <authorList>
            <consortium name="Ensembl"/>
        </authorList>
    </citation>
    <scope>IDENTIFICATION</scope>
    <source>
        <strain evidence="1">HNI</strain>
    </source>
</reference>
<dbReference type="Proteomes" id="UP000265180">
    <property type="component" value="Chromosome 1"/>
</dbReference>
<sequence length="175" mass="19577">MAVQLWCLSFRQPYGGLVLDGVKTVESRWQPLLAPLQNQTVAVHIAHRDWQGEEWRAVLSGELGMNAVQIGALLDSGERMGRGVVAGLVDVGVTWLCPASLEEEELQDLQRVAILVGLQGKHLTRLSNPRWLREPMSCRGQRHLWTVEVPDRSQGAWLHLYVGEAGSPTWTPRLK</sequence>
<dbReference type="AlphaFoldDB" id="A0A3P9MQV7"/>
<reference evidence="1 2" key="2">
    <citation type="submission" date="2017-04" db="EMBL/GenBank/DDBJ databases">
        <title>CpG methylation of centromeres and impact of large insertions on vertebrate speciation.</title>
        <authorList>
            <person name="Ichikawa K."/>
            <person name="Yoshimura J."/>
            <person name="Morishita S."/>
        </authorList>
    </citation>
    <scope>NUCLEOTIDE SEQUENCE</scope>
    <source>
        <strain evidence="1 2">HNI</strain>
    </source>
</reference>
<reference key="1">
    <citation type="journal article" date="2007" name="Nature">
        <title>The medaka draft genome and insights into vertebrate genome evolution.</title>
        <authorList>
            <person name="Kasahara M."/>
            <person name="Naruse K."/>
            <person name="Sasaki S."/>
            <person name="Nakatani Y."/>
            <person name="Qu W."/>
            <person name="Ahsan B."/>
            <person name="Yamada T."/>
            <person name="Nagayasu Y."/>
            <person name="Doi K."/>
            <person name="Kasai Y."/>
            <person name="Jindo T."/>
            <person name="Kobayashi D."/>
            <person name="Shimada A."/>
            <person name="Toyoda A."/>
            <person name="Kuroki Y."/>
            <person name="Fujiyama A."/>
            <person name="Sasaki T."/>
            <person name="Shimizu A."/>
            <person name="Asakawa S."/>
            <person name="Shimizu N."/>
            <person name="Hashimoto S."/>
            <person name="Yang J."/>
            <person name="Lee Y."/>
            <person name="Matsushima K."/>
            <person name="Sugano S."/>
            <person name="Sakaizumi M."/>
            <person name="Narita T."/>
            <person name="Ohishi K."/>
            <person name="Haga S."/>
            <person name="Ohta F."/>
            <person name="Nomoto H."/>
            <person name="Nogata K."/>
            <person name="Morishita T."/>
            <person name="Endo T."/>
            <person name="Shin-I T."/>
            <person name="Takeda H."/>
            <person name="Morishita S."/>
            <person name="Kohara Y."/>
        </authorList>
    </citation>
    <scope>NUCLEOTIDE SEQUENCE [LARGE SCALE GENOMIC DNA]</scope>
    <source>
        <strain>Hd-rR</strain>
    </source>
</reference>